<evidence type="ECO:0000313" key="6">
    <source>
        <dbReference type="EMBL" id="GGE31438.1"/>
    </source>
</evidence>
<comment type="subcellular location">
    <subcellularLocation>
        <location evidence="5">Cell membrane</location>
        <topology evidence="5">Multi-pass membrane protein</topology>
    </subcellularLocation>
    <subcellularLocation>
        <location evidence="1">Membrane</location>
        <topology evidence="1">Multi-pass membrane protein</topology>
    </subcellularLocation>
</comment>
<dbReference type="PANTHER" id="PTHR43701:SF12">
    <property type="entry name" value="MEMBRANE TRANSPORTER PROTEIN YTNM-RELATED"/>
    <property type="match status" value="1"/>
</dbReference>
<comment type="caution">
    <text evidence="6">The sequence shown here is derived from an EMBL/GenBank/DDBJ whole genome shotgun (WGS) entry which is preliminary data.</text>
</comment>
<feature type="transmembrane region" description="Helical" evidence="5">
    <location>
        <begin position="281"/>
        <end position="299"/>
    </location>
</feature>
<evidence type="ECO:0000313" key="7">
    <source>
        <dbReference type="Proteomes" id="UP000602745"/>
    </source>
</evidence>
<feature type="transmembrane region" description="Helical" evidence="5">
    <location>
        <begin position="12"/>
        <end position="30"/>
    </location>
</feature>
<name>A0A8J2VLI4_9RHOB</name>
<comment type="similarity">
    <text evidence="5">Belongs to the 4-toluene sulfonate uptake permease (TSUP) (TC 2.A.102) family.</text>
</comment>
<reference evidence="6" key="2">
    <citation type="submission" date="2020-09" db="EMBL/GenBank/DDBJ databases">
        <authorList>
            <person name="Sun Q."/>
            <person name="Sedlacek I."/>
        </authorList>
    </citation>
    <scope>NUCLEOTIDE SEQUENCE</scope>
    <source>
        <strain evidence="6">CCM 7684</strain>
    </source>
</reference>
<reference evidence="6" key="1">
    <citation type="journal article" date="2014" name="Int. J. Syst. Evol. Microbiol.">
        <title>Complete genome sequence of Corynebacterium casei LMG S-19264T (=DSM 44701T), isolated from a smear-ripened cheese.</title>
        <authorList>
            <consortium name="US DOE Joint Genome Institute (JGI-PGF)"/>
            <person name="Walter F."/>
            <person name="Albersmeier A."/>
            <person name="Kalinowski J."/>
            <person name="Ruckert C."/>
        </authorList>
    </citation>
    <scope>NUCLEOTIDE SEQUENCE</scope>
    <source>
        <strain evidence="6">CCM 7684</strain>
    </source>
</reference>
<evidence type="ECO:0000256" key="3">
    <source>
        <dbReference type="ARBA" id="ARBA00022989"/>
    </source>
</evidence>
<sequence length="318" mass="33486">MFPCHFPTGPDVLVYLPIAEIPVNVLLVLGMSLAVGFVSGMFGIGGGFLMTPLLIFSGVPTAIAVATEASQIAAASVTGSIAYWRRKALDLKLAGVLLIGGIAGTGLGVVFVRVLSRLGQLDLVIAVSYVVFLGIVGGLMLVESARAILRTRRGIQVKRRSGQHNWIHGLPLKMRFKRSMIYVSVIPLIGLGVFIGFVGAVLGIGGGFILVPALVYLFRVPTNVVVGTSLFQILITMLVATVLHAGTNQAVDAVLALMLMIGGSIGAQFGARAGQKLRGEHLRFLLAALLLAVGARFAIDLITTPEEPFSYSVRGEVV</sequence>
<feature type="transmembrane region" description="Helical" evidence="5">
    <location>
        <begin position="185"/>
        <end position="218"/>
    </location>
</feature>
<keyword evidence="4 5" id="KW-0472">Membrane</keyword>
<feature type="transmembrane region" description="Helical" evidence="5">
    <location>
        <begin position="250"/>
        <end position="269"/>
    </location>
</feature>
<feature type="transmembrane region" description="Helical" evidence="5">
    <location>
        <begin position="96"/>
        <end position="115"/>
    </location>
</feature>
<keyword evidence="3 5" id="KW-1133">Transmembrane helix</keyword>
<evidence type="ECO:0000256" key="1">
    <source>
        <dbReference type="ARBA" id="ARBA00004141"/>
    </source>
</evidence>
<dbReference type="Proteomes" id="UP000602745">
    <property type="component" value="Unassembled WGS sequence"/>
</dbReference>
<feature type="transmembrane region" description="Helical" evidence="5">
    <location>
        <begin position="37"/>
        <end position="56"/>
    </location>
</feature>
<evidence type="ECO:0000256" key="2">
    <source>
        <dbReference type="ARBA" id="ARBA00022692"/>
    </source>
</evidence>
<proteinExistence type="inferred from homology"/>
<accession>A0A8J2VLI4</accession>
<protein>
    <recommendedName>
        <fullName evidence="5">Probable membrane transporter protein</fullName>
    </recommendedName>
</protein>
<dbReference type="GO" id="GO:0005886">
    <property type="term" value="C:plasma membrane"/>
    <property type="evidence" value="ECO:0007669"/>
    <property type="project" value="UniProtKB-SubCell"/>
</dbReference>
<dbReference type="PANTHER" id="PTHR43701">
    <property type="entry name" value="MEMBRANE TRANSPORTER PROTEIN MJ0441-RELATED"/>
    <property type="match status" value="1"/>
</dbReference>
<dbReference type="InterPro" id="IPR002781">
    <property type="entry name" value="TM_pro_TauE-like"/>
</dbReference>
<organism evidence="6 7">
    <name type="scientific">Agaricicola taiwanensis</name>
    <dbReference type="NCBI Taxonomy" id="591372"/>
    <lineage>
        <taxon>Bacteria</taxon>
        <taxon>Pseudomonadati</taxon>
        <taxon>Pseudomonadota</taxon>
        <taxon>Alphaproteobacteria</taxon>
        <taxon>Rhodobacterales</taxon>
        <taxon>Paracoccaceae</taxon>
        <taxon>Agaricicola</taxon>
    </lineage>
</organism>
<evidence type="ECO:0000256" key="5">
    <source>
        <dbReference type="RuleBase" id="RU363041"/>
    </source>
</evidence>
<keyword evidence="2 5" id="KW-0812">Transmembrane</keyword>
<dbReference type="InterPro" id="IPR051598">
    <property type="entry name" value="TSUP/Inactive_protease-like"/>
</dbReference>
<feature type="transmembrane region" description="Helical" evidence="5">
    <location>
        <begin position="224"/>
        <end position="243"/>
    </location>
</feature>
<evidence type="ECO:0000256" key="4">
    <source>
        <dbReference type="ARBA" id="ARBA00023136"/>
    </source>
</evidence>
<dbReference type="RefSeq" id="WP_308790815.1">
    <property type="nucleotide sequence ID" value="NZ_BMCP01000001.1"/>
</dbReference>
<keyword evidence="7" id="KW-1185">Reference proteome</keyword>
<feature type="transmembrane region" description="Helical" evidence="5">
    <location>
        <begin position="121"/>
        <end position="142"/>
    </location>
</feature>
<dbReference type="EMBL" id="BMCP01000001">
    <property type="protein sequence ID" value="GGE31438.1"/>
    <property type="molecule type" value="Genomic_DNA"/>
</dbReference>
<keyword evidence="5" id="KW-1003">Cell membrane</keyword>
<gene>
    <name evidence="6" type="ORF">GCM10007276_05810</name>
</gene>
<dbReference type="AlphaFoldDB" id="A0A8J2VLI4"/>
<dbReference type="Pfam" id="PF01925">
    <property type="entry name" value="TauE"/>
    <property type="match status" value="1"/>
</dbReference>